<proteinExistence type="predicted"/>
<dbReference type="Proteomes" id="UP000706039">
    <property type="component" value="Unassembled WGS sequence"/>
</dbReference>
<keyword evidence="3" id="KW-1185">Reference proteome</keyword>
<keyword evidence="1" id="KW-0732">Signal</keyword>
<feature type="signal peptide" evidence="1">
    <location>
        <begin position="1"/>
        <end position="42"/>
    </location>
</feature>
<dbReference type="Pfam" id="PF05960">
    <property type="entry name" value="DUF885"/>
    <property type="match status" value="1"/>
</dbReference>
<dbReference type="PANTHER" id="PTHR33361:SF16">
    <property type="entry name" value="DUF885 DOMAIN-CONTAINING PROTEIN"/>
    <property type="match status" value="1"/>
</dbReference>
<name>A0ABS7PQ76_9SPHN</name>
<comment type="caution">
    <text evidence="2">The sequence shown here is derived from an EMBL/GenBank/DDBJ whole genome shotgun (WGS) entry which is preliminary data.</text>
</comment>
<dbReference type="InterPro" id="IPR010281">
    <property type="entry name" value="DUF885"/>
</dbReference>
<evidence type="ECO:0000313" key="2">
    <source>
        <dbReference type="EMBL" id="MBY8823423.1"/>
    </source>
</evidence>
<sequence length="643" mass="71409">MTRIFRRAAPKRNSSYFARTMFNSLCLASIATLSLGAAPAKAAPAATGPAASGAVTETARLNAWLDAKYDEELGFSPIARSFQGDKTDQARIDDLSESASDRRLAWLRKSVMQLKAGFDRTQLSPDGRLSYDLWVYSYEEAARAARFKRNVFVFDQLFGAHTRLAQVLIAAHKVDEPADMDAYVTRIGGIRRGLLQQLDIAKRNAAAGSRVPRFAYETMIRQARTLVTGAPFTGQGDSAIWTDAQAKVDGLLRAGKIDAATGAIYKATARKALLEEWLPAYQAVIAWFESELPKADAVATGVGKNPNGAAYYAAMLASSTTTTLNADEIHRLGIAEVGRIRQEMEALKAKVGFTGPLRDFFKYLREDDRFYYPDTDEGRQAYIEAATGHIAFIRQQLPRYFGILPKAGVTVQRVEAYREIPGGPQEYQMPAADGSRPGVFYIHLADMRAMPIPQLEVVTYHEALPGHHMNYAIAQELRGVPRFRRFLSINAYQEGWGLYSEKLAKEMGAYQDPYSDFGRLTTEMWRAIRLVLDTGLHAKGWTEEQAIAYFLANSPLTEAQIRSEVRRYIVMPGQATGYKIGMIRIEQLRQKAQAKLGARFDIRGFHDVVLGGGQLPLDLLERRVDEWITESCRAGKAAGSRGC</sequence>
<organism evidence="2 3">
    <name type="scientific">Sphingomonas colocasiae</name>
    <dbReference type="NCBI Taxonomy" id="1848973"/>
    <lineage>
        <taxon>Bacteria</taxon>
        <taxon>Pseudomonadati</taxon>
        <taxon>Pseudomonadota</taxon>
        <taxon>Alphaproteobacteria</taxon>
        <taxon>Sphingomonadales</taxon>
        <taxon>Sphingomonadaceae</taxon>
        <taxon>Sphingomonas</taxon>
    </lineage>
</organism>
<reference evidence="2 3" key="1">
    <citation type="submission" date="2021-08" db="EMBL/GenBank/DDBJ databases">
        <authorList>
            <person name="Tuo L."/>
        </authorList>
    </citation>
    <scope>NUCLEOTIDE SEQUENCE [LARGE SCALE GENOMIC DNA]</scope>
    <source>
        <strain evidence="2 3">JCM 31229</strain>
    </source>
</reference>
<gene>
    <name evidence="2" type="ORF">K7G82_14055</name>
</gene>
<accession>A0ABS7PQ76</accession>
<dbReference type="EMBL" id="JAINVV010000006">
    <property type="protein sequence ID" value="MBY8823423.1"/>
    <property type="molecule type" value="Genomic_DNA"/>
</dbReference>
<protein>
    <submittedName>
        <fullName evidence="2">DUF885 domain-containing protein</fullName>
    </submittedName>
</protein>
<feature type="chain" id="PRO_5047409468" evidence="1">
    <location>
        <begin position="43"/>
        <end position="643"/>
    </location>
</feature>
<dbReference type="RefSeq" id="WP_222990531.1">
    <property type="nucleotide sequence ID" value="NZ_JAINVV010000006.1"/>
</dbReference>
<evidence type="ECO:0000256" key="1">
    <source>
        <dbReference type="SAM" id="SignalP"/>
    </source>
</evidence>
<evidence type="ECO:0000313" key="3">
    <source>
        <dbReference type="Proteomes" id="UP000706039"/>
    </source>
</evidence>
<dbReference type="PANTHER" id="PTHR33361">
    <property type="entry name" value="GLR0591 PROTEIN"/>
    <property type="match status" value="1"/>
</dbReference>